<protein>
    <submittedName>
        <fullName evidence="5">DUF4190 domain-containing protein</fullName>
    </submittedName>
</protein>
<gene>
    <name evidence="5" type="ORF">ABZ508_07225</name>
</gene>
<keyword evidence="6" id="KW-1185">Reference proteome</keyword>
<reference evidence="5 6" key="1">
    <citation type="submission" date="2024-06" db="EMBL/GenBank/DDBJ databases">
        <title>The Natural Products Discovery Center: Release of the First 8490 Sequenced Strains for Exploring Actinobacteria Biosynthetic Diversity.</title>
        <authorList>
            <person name="Kalkreuter E."/>
            <person name="Kautsar S.A."/>
            <person name="Yang D."/>
            <person name="Bader C.D."/>
            <person name="Teijaro C.N."/>
            <person name="Fluegel L."/>
            <person name="Davis C.M."/>
            <person name="Simpson J.R."/>
            <person name="Lauterbach L."/>
            <person name="Steele A.D."/>
            <person name="Gui C."/>
            <person name="Meng S."/>
            <person name="Li G."/>
            <person name="Viehrig K."/>
            <person name="Ye F."/>
            <person name="Su P."/>
            <person name="Kiefer A.F."/>
            <person name="Nichols A."/>
            <person name="Cepeda A.J."/>
            <person name="Yan W."/>
            <person name="Fan B."/>
            <person name="Jiang Y."/>
            <person name="Adhikari A."/>
            <person name="Zheng C.-J."/>
            <person name="Schuster L."/>
            <person name="Cowan T.M."/>
            <person name="Smanski M.J."/>
            <person name="Chevrette M.G."/>
            <person name="De Carvalho L.P.S."/>
            <person name="Shen B."/>
        </authorList>
    </citation>
    <scope>NUCLEOTIDE SEQUENCE [LARGE SCALE GENOMIC DNA]</scope>
    <source>
        <strain evidence="5 6">NPDC006337</strain>
    </source>
</reference>
<keyword evidence="3" id="KW-0472">Membrane</keyword>
<feature type="compositionally biased region" description="Gly residues" evidence="2">
    <location>
        <begin position="17"/>
        <end position="27"/>
    </location>
</feature>
<feature type="transmembrane region" description="Helical" evidence="3">
    <location>
        <begin position="53"/>
        <end position="86"/>
    </location>
</feature>
<proteinExistence type="predicted"/>
<accession>A0ABV2W0T9</accession>
<keyword evidence="1" id="KW-0732">Signal</keyword>
<sequence>MSDFTQQPQHGNQPGAGQYGGAPGAYGGGPGQFGAAPAYEQPSRPARNGLGTAALILGIIGTLAGVIPLMFWLAGLLGLIALVLGLAGRGRVKRGEAVNKGVTTAGAILGLVAMILSVVGAVLLYKVVDDAVNEAVKSTSSTAPKDPAAGSGGTASGKPAGDAEATEEAAKGKPLAAGDTSIYDDDLQVTVSAATSVKPGEFAIGHTEGNKVHELTITVENAGKEKFSTDGLTVSARAGADGVAAEEIFDGETYGEGFTGSILPGKKATVKYAFDAPADAKSLTVEVSPGFDYDATHWDLKL</sequence>
<evidence type="ECO:0000256" key="1">
    <source>
        <dbReference type="ARBA" id="ARBA00022729"/>
    </source>
</evidence>
<feature type="region of interest" description="Disordered" evidence="2">
    <location>
        <begin position="136"/>
        <end position="177"/>
    </location>
</feature>
<keyword evidence="3" id="KW-0812">Transmembrane</keyword>
<feature type="compositionally biased region" description="Polar residues" evidence="2">
    <location>
        <begin position="1"/>
        <end position="12"/>
    </location>
</feature>
<name>A0ABV2W0T9_9ACTN</name>
<keyword evidence="3" id="KW-1133">Transmembrane helix</keyword>
<organism evidence="5 6">
    <name type="scientific">Streptomyces lavendulocolor</name>
    <dbReference type="NCBI Taxonomy" id="67316"/>
    <lineage>
        <taxon>Bacteria</taxon>
        <taxon>Bacillati</taxon>
        <taxon>Actinomycetota</taxon>
        <taxon>Actinomycetes</taxon>
        <taxon>Kitasatosporales</taxon>
        <taxon>Streptomycetaceae</taxon>
        <taxon>Streptomyces</taxon>
    </lineage>
</organism>
<feature type="domain" description="DUF4352" evidence="4">
    <location>
        <begin position="182"/>
        <end position="295"/>
    </location>
</feature>
<evidence type="ECO:0000313" key="5">
    <source>
        <dbReference type="EMBL" id="MEU0707157.1"/>
    </source>
</evidence>
<dbReference type="InterPro" id="IPR029051">
    <property type="entry name" value="DUF4352"/>
</dbReference>
<dbReference type="Gene3D" id="2.60.40.1240">
    <property type="match status" value="1"/>
</dbReference>
<dbReference type="EMBL" id="JBEXZR010000004">
    <property type="protein sequence ID" value="MEU0707157.1"/>
    <property type="molecule type" value="Genomic_DNA"/>
</dbReference>
<dbReference type="InterPro" id="IPR029050">
    <property type="entry name" value="Immunoprotect_excell_Ig-like"/>
</dbReference>
<feature type="transmembrane region" description="Helical" evidence="3">
    <location>
        <begin position="107"/>
        <end position="128"/>
    </location>
</feature>
<dbReference type="Pfam" id="PF11611">
    <property type="entry name" value="DUF4352"/>
    <property type="match status" value="1"/>
</dbReference>
<evidence type="ECO:0000313" key="6">
    <source>
        <dbReference type="Proteomes" id="UP001550378"/>
    </source>
</evidence>
<dbReference type="Proteomes" id="UP001550378">
    <property type="component" value="Unassembled WGS sequence"/>
</dbReference>
<dbReference type="RefSeq" id="WP_359654162.1">
    <property type="nucleotide sequence ID" value="NZ_JBEXZP010000037.1"/>
</dbReference>
<evidence type="ECO:0000259" key="4">
    <source>
        <dbReference type="Pfam" id="PF11611"/>
    </source>
</evidence>
<evidence type="ECO:0000256" key="2">
    <source>
        <dbReference type="SAM" id="MobiDB-lite"/>
    </source>
</evidence>
<evidence type="ECO:0000256" key="3">
    <source>
        <dbReference type="SAM" id="Phobius"/>
    </source>
</evidence>
<feature type="region of interest" description="Disordered" evidence="2">
    <location>
        <begin position="1"/>
        <end position="27"/>
    </location>
</feature>
<comment type="caution">
    <text evidence="5">The sequence shown here is derived from an EMBL/GenBank/DDBJ whole genome shotgun (WGS) entry which is preliminary data.</text>
</comment>